<protein>
    <submittedName>
        <fullName evidence="1">DJ-1/PfpI family protein</fullName>
    </submittedName>
</protein>
<organism evidence="1 2">
    <name type="scientific">Lindgomyces ingoldianus</name>
    <dbReference type="NCBI Taxonomy" id="673940"/>
    <lineage>
        <taxon>Eukaryota</taxon>
        <taxon>Fungi</taxon>
        <taxon>Dikarya</taxon>
        <taxon>Ascomycota</taxon>
        <taxon>Pezizomycotina</taxon>
        <taxon>Dothideomycetes</taxon>
        <taxon>Pleosporomycetidae</taxon>
        <taxon>Pleosporales</taxon>
        <taxon>Lindgomycetaceae</taxon>
        <taxon>Lindgomyces</taxon>
    </lineage>
</organism>
<accession>A0ACB6QF00</accession>
<evidence type="ECO:0000313" key="1">
    <source>
        <dbReference type="EMBL" id="KAF2464692.1"/>
    </source>
</evidence>
<dbReference type="Proteomes" id="UP000799755">
    <property type="component" value="Unassembled WGS sequence"/>
</dbReference>
<keyword evidence="2" id="KW-1185">Reference proteome</keyword>
<reference evidence="1" key="1">
    <citation type="journal article" date="2020" name="Stud. Mycol.">
        <title>101 Dothideomycetes genomes: a test case for predicting lifestyles and emergence of pathogens.</title>
        <authorList>
            <person name="Haridas S."/>
            <person name="Albert R."/>
            <person name="Binder M."/>
            <person name="Bloem J."/>
            <person name="Labutti K."/>
            <person name="Salamov A."/>
            <person name="Andreopoulos B."/>
            <person name="Baker S."/>
            <person name="Barry K."/>
            <person name="Bills G."/>
            <person name="Bluhm B."/>
            <person name="Cannon C."/>
            <person name="Castanera R."/>
            <person name="Culley D."/>
            <person name="Daum C."/>
            <person name="Ezra D."/>
            <person name="Gonzalez J."/>
            <person name="Henrissat B."/>
            <person name="Kuo A."/>
            <person name="Liang C."/>
            <person name="Lipzen A."/>
            <person name="Lutzoni F."/>
            <person name="Magnuson J."/>
            <person name="Mondo S."/>
            <person name="Nolan M."/>
            <person name="Ohm R."/>
            <person name="Pangilinan J."/>
            <person name="Park H.-J."/>
            <person name="Ramirez L."/>
            <person name="Alfaro M."/>
            <person name="Sun H."/>
            <person name="Tritt A."/>
            <person name="Yoshinaga Y."/>
            <person name="Zwiers L.-H."/>
            <person name="Turgeon B."/>
            <person name="Goodwin S."/>
            <person name="Spatafora J."/>
            <person name="Crous P."/>
            <person name="Grigoriev I."/>
        </authorList>
    </citation>
    <scope>NUCLEOTIDE SEQUENCE</scope>
    <source>
        <strain evidence="1">ATCC 200398</strain>
    </source>
</reference>
<name>A0ACB6QF00_9PLEO</name>
<evidence type="ECO:0000313" key="2">
    <source>
        <dbReference type="Proteomes" id="UP000799755"/>
    </source>
</evidence>
<dbReference type="EMBL" id="MU003534">
    <property type="protein sequence ID" value="KAF2464692.1"/>
    <property type="molecule type" value="Genomic_DNA"/>
</dbReference>
<proteinExistence type="predicted"/>
<sequence length="237" mass="25405">MASDPTPQRPLRIGVFHEDVQMADLVGLDIIGNLSVKNMQTVCSLVPELTPMLPLATPMEFLYISSTLSPASMTPETSVNPTHTYATAPRDLDVILIGGPDPSKVHPDSLTFLREAVGSGEGKAKVVMTTCTGGMWLAASGVLEGRKATTNRMLLGKAKEMFPGVEWCDQRWVVEEGEGKGTEIWTAGGAGCGIDMMAEYVNKHFDQKLVGLGLGGLDFDPEGPHGQFYTQPLPTSL</sequence>
<gene>
    <name evidence="1" type="ORF">BDR25DRAFT_271299</name>
</gene>
<comment type="caution">
    <text evidence="1">The sequence shown here is derived from an EMBL/GenBank/DDBJ whole genome shotgun (WGS) entry which is preliminary data.</text>
</comment>